<reference evidence="10 11" key="1">
    <citation type="submission" date="2017-07" db="EMBL/GenBank/DDBJ databases">
        <title>Genomes of Fischerella (Mastigocladus) sp. strains.</title>
        <authorList>
            <person name="Miller S.R."/>
        </authorList>
    </citation>
    <scope>NUCLEOTIDE SEQUENCE [LARGE SCALE GENOMIC DNA]</scope>
    <source>
        <strain evidence="10 11">CCMEE 5330</strain>
    </source>
</reference>
<dbReference type="GO" id="GO:0006508">
    <property type="term" value="P:proteolysis"/>
    <property type="evidence" value="ECO:0007669"/>
    <property type="project" value="UniProtKB-KW"/>
</dbReference>
<dbReference type="PANTHER" id="PTHR34448">
    <property type="entry name" value="AMINOPEPTIDASE"/>
    <property type="match status" value="1"/>
</dbReference>
<comment type="caution">
    <text evidence="10">The sequence shown here is derived from an EMBL/GenBank/DDBJ whole genome shotgun (WGS) entry which is preliminary data.</text>
</comment>
<evidence type="ECO:0000256" key="9">
    <source>
        <dbReference type="ARBA" id="ARBA00023049"/>
    </source>
</evidence>
<dbReference type="InterPro" id="IPR000787">
    <property type="entry name" value="Peptidase_M29"/>
</dbReference>
<evidence type="ECO:0000256" key="3">
    <source>
        <dbReference type="ARBA" id="ARBA00001947"/>
    </source>
</evidence>
<dbReference type="SUPFAM" id="SSF144052">
    <property type="entry name" value="Thermophilic metalloprotease-like"/>
    <property type="match status" value="1"/>
</dbReference>
<evidence type="ECO:0000256" key="7">
    <source>
        <dbReference type="ARBA" id="ARBA00022723"/>
    </source>
</evidence>
<dbReference type="GO" id="GO:0008237">
    <property type="term" value="F:metallopeptidase activity"/>
    <property type="evidence" value="ECO:0007669"/>
    <property type="project" value="UniProtKB-KW"/>
</dbReference>
<dbReference type="Proteomes" id="UP000234966">
    <property type="component" value="Unassembled WGS sequence"/>
</dbReference>
<dbReference type="GO" id="GO:0004177">
    <property type="term" value="F:aminopeptidase activity"/>
    <property type="evidence" value="ECO:0007669"/>
    <property type="project" value="UniProtKB-KW"/>
</dbReference>
<comment type="cofactor">
    <cofactor evidence="3">
        <name>Zn(2+)</name>
        <dbReference type="ChEBI" id="CHEBI:29105"/>
    </cofactor>
</comment>
<dbReference type="PANTHER" id="PTHR34448:SF1">
    <property type="entry name" value="BLL6088 PROTEIN"/>
    <property type="match status" value="1"/>
</dbReference>
<dbReference type="AlphaFoldDB" id="A0A2N6MNC4"/>
<accession>A0A2N6MNC4</accession>
<dbReference type="InterPro" id="IPR035097">
    <property type="entry name" value="M29_N-terminal"/>
</dbReference>
<evidence type="ECO:0000256" key="2">
    <source>
        <dbReference type="ARBA" id="ARBA00001946"/>
    </source>
</evidence>
<keyword evidence="9" id="KW-0482">Metalloprotease</keyword>
<evidence type="ECO:0000256" key="4">
    <source>
        <dbReference type="ARBA" id="ARBA00008236"/>
    </source>
</evidence>
<evidence type="ECO:0000313" key="10">
    <source>
        <dbReference type="EMBL" id="PMB48257.1"/>
    </source>
</evidence>
<gene>
    <name evidence="10" type="ORF">CEN41_01610</name>
</gene>
<dbReference type="Pfam" id="PF02073">
    <property type="entry name" value="Peptidase_M29"/>
    <property type="match status" value="1"/>
</dbReference>
<comment type="similarity">
    <text evidence="4">Belongs to the peptidase M29 family.</text>
</comment>
<comment type="cofactor">
    <cofactor evidence="1">
        <name>Co(2+)</name>
        <dbReference type="ChEBI" id="CHEBI:48828"/>
    </cofactor>
</comment>
<dbReference type="GO" id="GO:0046872">
    <property type="term" value="F:metal ion binding"/>
    <property type="evidence" value="ECO:0007669"/>
    <property type="project" value="UniProtKB-KW"/>
</dbReference>
<keyword evidence="6" id="KW-0645">Protease</keyword>
<evidence type="ECO:0000313" key="11">
    <source>
        <dbReference type="Proteomes" id="UP000234966"/>
    </source>
</evidence>
<sequence length="366" mass="40877">MDPRIERYADLLVNYSTSVQKGEWVGIIGDVEALPALRAVYAHVVAAGGNPSLMLIDEASERHFARHASDEQIQWLDPMQSLYYDRADVYIRIRGSANTRAMTSIPGTRVQQIAKARQSWLDTRLSRAAQGQFKWVGTIYPTQAHAQEANMSLEEFEDFVYSAMFCDQDDPKAAWAQLGRNQQSKVDYLNGKKHIRCVGPNIDLTLSIEGRKFINCCGLNNMPDGEIFTGPVEESVNGWVRFSYPSLVSGRAVSGIELKFVDGKVVEAHAEQNDELLQAQLNTDAGARYLGEFAIGTNFGINKFTSNILYDEKIGGTIHMAIGRSYAETGGKNQSAVHWDMICDMRTDSEIYVDGELFYRNGDFTV</sequence>
<dbReference type="InterPro" id="IPR052170">
    <property type="entry name" value="M29_Exopeptidase"/>
</dbReference>
<evidence type="ECO:0000256" key="8">
    <source>
        <dbReference type="ARBA" id="ARBA00022801"/>
    </source>
</evidence>
<comment type="cofactor">
    <cofactor evidence="2">
        <name>Mg(2+)</name>
        <dbReference type="ChEBI" id="CHEBI:18420"/>
    </cofactor>
</comment>
<dbReference type="PRINTS" id="PR00919">
    <property type="entry name" value="THERMOPTASE"/>
</dbReference>
<dbReference type="EMBL" id="NMQI01000031">
    <property type="protein sequence ID" value="PMB48257.1"/>
    <property type="molecule type" value="Genomic_DNA"/>
</dbReference>
<evidence type="ECO:0000256" key="5">
    <source>
        <dbReference type="ARBA" id="ARBA00022438"/>
    </source>
</evidence>
<dbReference type="Gene3D" id="3.40.1830.10">
    <property type="entry name" value="Thermophilic metalloprotease (M29)"/>
    <property type="match status" value="1"/>
</dbReference>
<keyword evidence="5 10" id="KW-0031">Aminopeptidase</keyword>
<evidence type="ECO:0000256" key="1">
    <source>
        <dbReference type="ARBA" id="ARBA00001941"/>
    </source>
</evidence>
<protein>
    <submittedName>
        <fullName evidence="10">Aminopeptidase</fullName>
    </submittedName>
</protein>
<name>A0A2N6MNC4_9CYAN</name>
<proteinExistence type="inferred from homology"/>
<organism evidence="10 11">
    <name type="scientific">Fischerella thermalis CCMEE 5330</name>
    <dbReference type="NCBI Taxonomy" id="2019670"/>
    <lineage>
        <taxon>Bacteria</taxon>
        <taxon>Bacillati</taxon>
        <taxon>Cyanobacteriota</taxon>
        <taxon>Cyanophyceae</taxon>
        <taxon>Nostocales</taxon>
        <taxon>Hapalosiphonaceae</taxon>
        <taxon>Fischerella</taxon>
    </lineage>
</organism>
<keyword evidence="7" id="KW-0479">Metal-binding</keyword>
<keyword evidence="8" id="KW-0378">Hydrolase</keyword>
<evidence type="ECO:0000256" key="6">
    <source>
        <dbReference type="ARBA" id="ARBA00022670"/>
    </source>
</evidence>